<dbReference type="InterPro" id="IPR005135">
    <property type="entry name" value="Endo/exonuclease/phosphatase"/>
</dbReference>
<evidence type="ECO:0000259" key="2">
    <source>
        <dbReference type="Pfam" id="PF03372"/>
    </source>
</evidence>
<dbReference type="Gene3D" id="3.60.10.10">
    <property type="entry name" value="Endonuclease/exonuclease/phosphatase"/>
    <property type="match status" value="1"/>
</dbReference>
<dbReference type="Pfam" id="PF03372">
    <property type="entry name" value="Exo_endo_phos"/>
    <property type="match status" value="1"/>
</dbReference>
<dbReference type="PANTHER" id="PTHR33710:SF77">
    <property type="entry name" value="DNASE I-LIKE SUPERFAMILY PROTEIN"/>
    <property type="match status" value="1"/>
</dbReference>
<protein>
    <recommendedName>
        <fullName evidence="5">Reverse transcriptase domain-containing protein</fullName>
    </recommendedName>
</protein>
<comment type="caution">
    <text evidence="3">The sequence shown here is derived from an EMBL/GenBank/DDBJ whole genome shotgun (WGS) entry which is preliminary data.</text>
</comment>
<dbReference type="Proteomes" id="UP001603857">
    <property type="component" value="Unassembled WGS sequence"/>
</dbReference>
<feature type="domain" description="Reverse transcriptase" evidence="1">
    <location>
        <begin position="553"/>
        <end position="659"/>
    </location>
</feature>
<evidence type="ECO:0000313" key="3">
    <source>
        <dbReference type="EMBL" id="KAL2336043.1"/>
    </source>
</evidence>
<dbReference type="EMBL" id="JBGMDY010000004">
    <property type="protein sequence ID" value="KAL2336043.1"/>
    <property type="molecule type" value="Genomic_DNA"/>
</dbReference>
<evidence type="ECO:0000313" key="4">
    <source>
        <dbReference type="Proteomes" id="UP001603857"/>
    </source>
</evidence>
<organism evidence="3 4">
    <name type="scientific">Flemingia macrophylla</name>
    <dbReference type="NCBI Taxonomy" id="520843"/>
    <lineage>
        <taxon>Eukaryota</taxon>
        <taxon>Viridiplantae</taxon>
        <taxon>Streptophyta</taxon>
        <taxon>Embryophyta</taxon>
        <taxon>Tracheophyta</taxon>
        <taxon>Spermatophyta</taxon>
        <taxon>Magnoliopsida</taxon>
        <taxon>eudicotyledons</taxon>
        <taxon>Gunneridae</taxon>
        <taxon>Pentapetalae</taxon>
        <taxon>rosids</taxon>
        <taxon>fabids</taxon>
        <taxon>Fabales</taxon>
        <taxon>Fabaceae</taxon>
        <taxon>Papilionoideae</taxon>
        <taxon>50 kb inversion clade</taxon>
        <taxon>NPAAA clade</taxon>
        <taxon>indigoferoid/millettioid clade</taxon>
        <taxon>Phaseoleae</taxon>
        <taxon>Flemingia</taxon>
    </lineage>
</organism>
<reference evidence="3 4" key="1">
    <citation type="submission" date="2024-08" db="EMBL/GenBank/DDBJ databases">
        <title>Insights into the chromosomal genome structure of Flemingia macrophylla.</title>
        <authorList>
            <person name="Ding Y."/>
            <person name="Zhao Y."/>
            <person name="Bi W."/>
            <person name="Wu M."/>
            <person name="Zhao G."/>
            <person name="Gong Y."/>
            <person name="Li W."/>
            <person name="Zhang P."/>
        </authorList>
    </citation>
    <scope>NUCLEOTIDE SEQUENCE [LARGE SCALE GENOMIC DNA]</scope>
    <source>
        <strain evidence="3">DYQJB</strain>
        <tissue evidence="3">Leaf</tissue>
    </source>
</reference>
<dbReference type="InterPro" id="IPR036691">
    <property type="entry name" value="Endo/exonu/phosph_ase_sf"/>
</dbReference>
<keyword evidence="4" id="KW-1185">Reference proteome</keyword>
<dbReference type="AlphaFoldDB" id="A0ABD1MJQ5"/>
<feature type="domain" description="Endonuclease/exonuclease/phosphatase" evidence="2">
    <location>
        <begin position="62"/>
        <end position="281"/>
    </location>
</feature>
<evidence type="ECO:0008006" key="5">
    <source>
        <dbReference type="Google" id="ProtNLM"/>
    </source>
</evidence>
<evidence type="ECO:0000259" key="1">
    <source>
        <dbReference type="Pfam" id="PF00078"/>
    </source>
</evidence>
<dbReference type="PANTHER" id="PTHR33710">
    <property type="entry name" value="BNAC02G09200D PROTEIN"/>
    <property type="match status" value="1"/>
</dbReference>
<dbReference type="Pfam" id="PF00078">
    <property type="entry name" value="RVT_1"/>
    <property type="match status" value="1"/>
</dbReference>
<gene>
    <name evidence="3" type="ORF">Fmac_010489</name>
</gene>
<name>A0ABD1MJQ5_9FABA</name>
<sequence>MIWKWLVDSGSRKVGYTQPLRRKLSLRSPKSKNGIEAEVGGSQSQSSQYQRRSELQAYMKVLYWNVRGIANPESRRVLFNLVSVNKPDLLVLAEPMCTFERTPRHFWRDLNFSLIASNSREGRLPNIWVLSKSARIVVFHYSEQCVALSCFVQGVLLNIAFVYASTCYNSRKALWSTLSDLAVQHVGPWLYLGDFNVVLGAHEKMGGLPPRATACSDFVNWISHLGLIDVLTKGSPFTWSNGSAGAGLVKQRLDRLLCNRDSLVAWDAISCSTLPKLCSDHHPLLASVSKSHQLCKSHFKFHLMWSLHQDCREVVSRAWHSAETPCAMRNLLLKLQNVKLALKAWNTETFGNVHSRVRVASDDLLNIQKDPCHSQEDEAKAQHRLMVALSYEEAFWKEKARLKWFQEGDQNTSFFFQIVKARWLSNNLAKLTHGSRVADTPQSIEELTVDFFQNFFSADSNCSPNELIDTVVPKVVSPSNNYFLTQDPSCDEVKQAVFAMHGLGAPGPDGFGGLFYQKYWDLVHQDVYKAVLQFYQCGSLLPGINSSLLVLIPKEPYAEDIIAFRPIALTNFLHKIITKILADRLAVVAAKFVSPQQQGFLKGREVLGNIAMASEAFNILGHRVCGRNVILKLNFFKAFDTLDWSFLLHTLDAFGFSSKFIN</sequence>
<accession>A0ABD1MJQ5</accession>
<dbReference type="InterPro" id="IPR000477">
    <property type="entry name" value="RT_dom"/>
</dbReference>
<proteinExistence type="predicted"/>
<dbReference type="SUPFAM" id="SSF56219">
    <property type="entry name" value="DNase I-like"/>
    <property type="match status" value="1"/>
</dbReference>